<keyword evidence="2" id="KW-1185">Reference proteome</keyword>
<protein>
    <submittedName>
        <fullName evidence="1">Uncharacterized protein</fullName>
    </submittedName>
</protein>
<dbReference type="EMBL" id="JAQIZT010000006">
    <property type="protein sequence ID" value="KAJ6993062.1"/>
    <property type="molecule type" value="Genomic_DNA"/>
</dbReference>
<gene>
    <name evidence="1" type="ORF">NC653_016250</name>
</gene>
<comment type="caution">
    <text evidence="1">The sequence shown here is derived from an EMBL/GenBank/DDBJ whole genome shotgun (WGS) entry which is preliminary data.</text>
</comment>
<reference evidence="1" key="1">
    <citation type="journal article" date="2023" name="Mol. Ecol. Resour.">
        <title>Chromosome-level genome assembly of a triploid poplar Populus alba 'Berolinensis'.</title>
        <authorList>
            <person name="Chen S."/>
            <person name="Yu Y."/>
            <person name="Wang X."/>
            <person name="Wang S."/>
            <person name="Zhang T."/>
            <person name="Zhou Y."/>
            <person name="He R."/>
            <person name="Meng N."/>
            <person name="Wang Y."/>
            <person name="Liu W."/>
            <person name="Liu Z."/>
            <person name="Liu J."/>
            <person name="Guo Q."/>
            <person name="Huang H."/>
            <person name="Sederoff R.R."/>
            <person name="Wang G."/>
            <person name="Qu G."/>
            <person name="Chen S."/>
        </authorList>
    </citation>
    <scope>NUCLEOTIDE SEQUENCE</scope>
    <source>
        <strain evidence="1">SC-2020</strain>
    </source>
</reference>
<sequence length="57" mass="6363">MRLYSLSSPTIYICFFQFAITSQLLSVVPHQFACPSSICKPFSNGYKPTSQINVLTS</sequence>
<evidence type="ECO:0000313" key="2">
    <source>
        <dbReference type="Proteomes" id="UP001164929"/>
    </source>
</evidence>
<dbReference type="AlphaFoldDB" id="A0AAD6VZ63"/>
<name>A0AAD6VZ63_9ROSI</name>
<evidence type="ECO:0000313" key="1">
    <source>
        <dbReference type="EMBL" id="KAJ6993062.1"/>
    </source>
</evidence>
<organism evidence="1 2">
    <name type="scientific">Populus alba x Populus x berolinensis</name>
    <dbReference type="NCBI Taxonomy" id="444605"/>
    <lineage>
        <taxon>Eukaryota</taxon>
        <taxon>Viridiplantae</taxon>
        <taxon>Streptophyta</taxon>
        <taxon>Embryophyta</taxon>
        <taxon>Tracheophyta</taxon>
        <taxon>Spermatophyta</taxon>
        <taxon>Magnoliopsida</taxon>
        <taxon>eudicotyledons</taxon>
        <taxon>Gunneridae</taxon>
        <taxon>Pentapetalae</taxon>
        <taxon>rosids</taxon>
        <taxon>fabids</taxon>
        <taxon>Malpighiales</taxon>
        <taxon>Salicaceae</taxon>
        <taxon>Saliceae</taxon>
        <taxon>Populus</taxon>
    </lineage>
</organism>
<accession>A0AAD6VZ63</accession>
<dbReference type="Proteomes" id="UP001164929">
    <property type="component" value="Chromosome 6"/>
</dbReference>
<proteinExistence type="predicted"/>